<dbReference type="KEGG" id="vg:40236465"/>
<accession>A0A2D3FAL8</accession>
<reference evidence="1 2" key="1">
    <citation type="journal article" date="2018" name="ISME J.">
        <title>Characterization of ecologically diverse viruses infecting co-occurring strains of cosmopolitan hyperhalophilic Bacteroidetes.</title>
        <authorList>
            <person name="Villamor J."/>
            <person name="Ramos-Barbero M.D."/>
            <person name="Gonzalez-Torres P."/>
            <person name="Gabaldon T."/>
            <person name="Rossello-Mora R."/>
            <person name="Meseguer I."/>
            <person name="Martinez-Garcia M."/>
            <person name="Santos F."/>
            <person name="Anton J."/>
        </authorList>
    </citation>
    <scope>NUCLEOTIDE SEQUENCE [LARGE SCALE GENOMIC DNA]</scope>
    <source>
        <strain evidence="1">SRUTV-1</strain>
    </source>
</reference>
<evidence type="ECO:0000313" key="2">
    <source>
        <dbReference type="Proteomes" id="UP000262103"/>
    </source>
</evidence>
<name>A0A2D3FAL8_9CAUD</name>
<dbReference type="Proteomes" id="UP000262103">
    <property type="component" value="Segment"/>
</dbReference>
<dbReference type="RefSeq" id="YP_009639667.1">
    <property type="nucleotide sequence ID" value="NC_042353.1"/>
</dbReference>
<sequence>MSYSEEDIQRVIAENEEAFMDGRNLVAPYLEAETDKAIGIPTEGDRDPVWLPKSQIHADEMLNEHVRIALPDWLVESERESLMHVKTA</sequence>
<protein>
    <submittedName>
        <fullName evidence="1">Uncharacterized protein</fullName>
    </submittedName>
</protein>
<dbReference type="GeneID" id="40236465"/>
<keyword evidence="2" id="KW-1185">Reference proteome</keyword>
<proteinExistence type="predicted"/>
<dbReference type="EMBL" id="MF629150">
    <property type="protein sequence ID" value="ATU47045.1"/>
    <property type="molecule type" value="Genomic_DNA"/>
</dbReference>
<organism evidence="1 2">
    <name type="scientific">Salinibacter phage SRUTV-1</name>
    <dbReference type="NCBI Taxonomy" id="2684227"/>
    <lineage>
        <taxon>Viruses</taxon>
        <taxon>Duplodnaviria</taxon>
        <taxon>Heunggongvirae</taxon>
        <taxon>Uroviricota</taxon>
        <taxon>Caudoviricetes</taxon>
        <taxon>Kairosalinivirus</taxon>
        <taxon>Kairosalinivirus SRUTV1</taxon>
    </lineage>
</organism>
<evidence type="ECO:0000313" key="1">
    <source>
        <dbReference type="EMBL" id="ATU47045.1"/>
    </source>
</evidence>